<comment type="caution">
    <text evidence="1">The sequence shown here is derived from an EMBL/GenBank/DDBJ whole genome shotgun (WGS) entry which is preliminary data.</text>
</comment>
<evidence type="ECO:0000313" key="2">
    <source>
        <dbReference type="Proteomes" id="UP001152747"/>
    </source>
</evidence>
<proteinExistence type="predicted"/>
<reference evidence="1" key="1">
    <citation type="submission" date="2022-11" db="EMBL/GenBank/DDBJ databases">
        <authorList>
            <person name="Kikuchi T."/>
        </authorList>
    </citation>
    <scope>NUCLEOTIDE SEQUENCE</scope>
    <source>
        <strain evidence="1">PS1010</strain>
    </source>
</reference>
<organism evidence="1 2">
    <name type="scientific">Caenorhabditis angaria</name>
    <dbReference type="NCBI Taxonomy" id="860376"/>
    <lineage>
        <taxon>Eukaryota</taxon>
        <taxon>Metazoa</taxon>
        <taxon>Ecdysozoa</taxon>
        <taxon>Nematoda</taxon>
        <taxon>Chromadorea</taxon>
        <taxon>Rhabditida</taxon>
        <taxon>Rhabditina</taxon>
        <taxon>Rhabditomorpha</taxon>
        <taxon>Rhabditoidea</taxon>
        <taxon>Rhabditidae</taxon>
        <taxon>Peloderinae</taxon>
        <taxon>Caenorhabditis</taxon>
    </lineage>
</organism>
<keyword evidence="2" id="KW-1185">Reference proteome</keyword>
<gene>
    <name evidence="1" type="ORF">CAMP_LOCUS17953</name>
</gene>
<protein>
    <submittedName>
        <fullName evidence="1">Uncharacterized protein</fullName>
    </submittedName>
</protein>
<name>A0A9P1IZL0_9PELO</name>
<sequence length="148" mass="17893">MYPQNDALRGPFSRSHPNSYSNLLRRYRTLPPYQIDPVQKALNEFRLKLCKSIKNEIWRNPEIPYMRKMEATLSLWDLAKQLKRVDNTHQFIKTARALHSSIMFWDRMQQGYQRNVEYVQVTREINPDDSLKYFLDFKNLIAESYRVF</sequence>
<dbReference type="EMBL" id="CANHGI010000006">
    <property type="protein sequence ID" value="CAI5455316.1"/>
    <property type="molecule type" value="Genomic_DNA"/>
</dbReference>
<dbReference type="Proteomes" id="UP001152747">
    <property type="component" value="Unassembled WGS sequence"/>
</dbReference>
<dbReference type="AlphaFoldDB" id="A0A9P1IZL0"/>
<accession>A0A9P1IZL0</accession>
<evidence type="ECO:0000313" key="1">
    <source>
        <dbReference type="EMBL" id="CAI5455316.1"/>
    </source>
</evidence>